<comment type="caution">
    <text evidence="1">The sequence shown here is derived from an EMBL/GenBank/DDBJ whole genome shotgun (WGS) entry which is preliminary data.</text>
</comment>
<dbReference type="Proteomes" id="UP001158050">
    <property type="component" value="Unassembled WGS sequence"/>
</dbReference>
<accession>A0ABY1R6N5</accession>
<evidence type="ECO:0000313" key="2">
    <source>
        <dbReference type="Proteomes" id="UP001158050"/>
    </source>
</evidence>
<dbReference type="EMBL" id="FXUO01000005">
    <property type="protein sequence ID" value="SMP94004.1"/>
    <property type="molecule type" value="Genomic_DNA"/>
</dbReference>
<organism evidence="1 2">
    <name type="scientific">Epilithonimonas pallida</name>
    <dbReference type="NCBI Taxonomy" id="373671"/>
    <lineage>
        <taxon>Bacteria</taxon>
        <taxon>Pseudomonadati</taxon>
        <taxon>Bacteroidota</taxon>
        <taxon>Flavobacteriia</taxon>
        <taxon>Flavobacteriales</taxon>
        <taxon>Weeksellaceae</taxon>
        <taxon>Chryseobacterium group</taxon>
        <taxon>Epilithonimonas</taxon>
    </lineage>
</organism>
<proteinExistence type="predicted"/>
<keyword evidence="2" id="KW-1185">Reference proteome</keyword>
<gene>
    <name evidence="1" type="ORF">SAMN05421679_105234</name>
</gene>
<evidence type="ECO:0000313" key="1">
    <source>
        <dbReference type="EMBL" id="SMP94004.1"/>
    </source>
</evidence>
<sequence length="38" mass="4394">MIVFYTTNLLTDTYDIMEVKKGEMVIFTYLSIYGILPG</sequence>
<protein>
    <submittedName>
        <fullName evidence="1">Uncharacterized protein</fullName>
    </submittedName>
</protein>
<reference evidence="1 2" key="1">
    <citation type="submission" date="2017-05" db="EMBL/GenBank/DDBJ databases">
        <authorList>
            <person name="Varghese N."/>
            <person name="Submissions S."/>
        </authorList>
    </citation>
    <scope>NUCLEOTIDE SEQUENCE [LARGE SCALE GENOMIC DNA]</scope>
    <source>
        <strain evidence="1 2">DSM 18015</strain>
    </source>
</reference>
<name>A0ABY1R6N5_9FLAO</name>